<gene>
    <name evidence="4" type="ORF">CLV43_11077</name>
</gene>
<dbReference type="InterPro" id="IPR036513">
    <property type="entry name" value="STAS_dom_sf"/>
</dbReference>
<dbReference type="EMBL" id="PVTF01000010">
    <property type="protein sequence ID" value="PRY37266.1"/>
    <property type="molecule type" value="Genomic_DNA"/>
</dbReference>
<dbReference type="GO" id="GO:0043856">
    <property type="term" value="F:anti-sigma factor antagonist activity"/>
    <property type="evidence" value="ECO:0007669"/>
    <property type="project" value="InterPro"/>
</dbReference>
<evidence type="ECO:0000313" key="4">
    <source>
        <dbReference type="EMBL" id="PRY37266.1"/>
    </source>
</evidence>
<dbReference type="NCBIfam" id="TIGR00377">
    <property type="entry name" value="ant_ant_sig"/>
    <property type="match status" value="1"/>
</dbReference>
<dbReference type="Gene3D" id="3.30.750.24">
    <property type="entry name" value="STAS domain"/>
    <property type="match status" value="1"/>
</dbReference>
<dbReference type="InterPro" id="IPR003658">
    <property type="entry name" value="Anti-sigma_ant"/>
</dbReference>
<dbReference type="SUPFAM" id="SSF52091">
    <property type="entry name" value="SpoIIaa-like"/>
    <property type="match status" value="1"/>
</dbReference>
<accession>A0A2T0SV26</accession>
<dbReference type="OrthoDB" id="9793697at2"/>
<dbReference type="PANTHER" id="PTHR33495">
    <property type="entry name" value="ANTI-SIGMA FACTOR ANTAGONIST TM_1081-RELATED-RELATED"/>
    <property type="match status" value="1"/>
</dbReference>
<reference evidence="4 5" key="1">
    <citation type="submission" date="2018-03" db="EMBL/GenBank/DDBJ databases">
        <title>Genomic Encyclopedia of Archaeal and Bacterial Type Strains, Phase II (KMG-II): from individual species to whole genera.</title>
        <authorList>
            <person name="Goeker M."/>
        </authorList>
    </citation>
    <scope>NUCLEOTIDE SEQUENCE [LARGE SCALE GENOMIC DNA]</scope>
    <source>
        <strain evidence="4 5">DSM 44720</strain>
    </source>
</reference>
<feature type="domain" description="STAS" evidence="3">
    <location>
        <begin position="15"/>
        <end position="112"/>
    </location>
</feature>
<evidence type="ECO:0000256" key="1">
    <source>
        <dbReference type="ARBA" id="ARBA00009013"/>
    </source>
</evidence>
<sequence>MDLQVRSEAHGTWKVVVVSGELDAETVPTLADHLERAAPEPVGRVVVDLADLSFMDSTGLALMVDWHRRLDAGGGRLRLASLRPAVHKLFRLTDLTAVMSIHDSVGQATAEPA</sequence>
<evidence type="ECO:0000259" key="3">
    <source>
        <dbReference type="PROSITE" id="PS50801"/>
    </source>
</evidence>
<proteinExistence type="inferred from homology"/>
<dbReference type="RefSeq" id="WP_106191927.1">
    <property type="nucleotide sequence ID" value="NZ_PVTF01000010.1"/>
</dbReference>
<organism evidence="4 5">
    <name type="scientific">Umezawaea tangerina</name>
    <dbReference type="NCBI Taxonomy" id="84725"/>
    <lineage>
        <taxon>Bacteria</taxon>
        <taxon>Bacillati</taxon>
        <taxon>Actinomycetota</taxon>
        <taxon>Actinomycetes</taxon>
        <taxon>Pseudonocardiales</taxon>
        <taxon>Pseudonocardiaceae</taxon>
        <taxon>Umezawaea</taxon>
    </lineage>
</organism>
<dbReference type="Pfam" id="PF01740">
    <property type="entry name" value="STAS"/>
    <property type="match status" value="1"/>
</dbReference>
<dbReference type="InterPro" id="IPR002645">
    <property type="entry name" value="STAS_dom"/>
</dbReference>
<comment type="similarity">
    <text evidence="1 2">Belongs to the anti-sigma-factor antagonist family.</text>
</comment>
<evidence type="ECO:0000256" key="2">
    <source>
        <dbReference type="RuleBase" id="RU003749"/>
    </source>
</evidence>
<dbReference type="Proteomes" id="UP000239494">
    <property type="component" value="Unassembled WGS sequence"/>
</dbReference>
<name>A0A2T0SV26_9PSEU</name>
<comment type="caution">
    <text evidence="4">The sequence shown here is derived from an EMBL/GenBank/DDBJ whole genome shotgun (WGS) entry which is preliminary data.</text>
</comment>
<dbReference type="PROSITE" id="PS50801">
    <property type="entry name" value="STAS"/>
    <property type="match status" value="1"/>
</dbReference>
<protein>
    <recommendedName>
        <fullName evidence="2">Anti-sigma factor antagonist</fullName>
    </recommendedName>
</protein>
<dbReference type="CDD" id="cd07043">
    <property type="entry name" value="STAS_anti-anti-sigma_factors"/>
    <property type="match status" value="1"/>
</dbReference>
<dbReference type="AlphaFoldDB" id="A0A2T0SV26"/>
<keyword evidence="5" id="KW-1185">Reference proteome</keyword>
<evidence type="ECO:0000313" key="5">
    <source>
        <dbReference type="Proteomes" id="UP000239494"/>
    </source>
</evidence>
<dbReference type="PANTHER" id="PTHR33495:SF2">
    <property type="entry name" value="ANTI-SIGMA FACTOR ANTAGONIST TM_1081-RELATED"/>
    <property type="match status" value="1"/>
</dbReference>